<proteinExistence type="predicted"/>
<reference evidence="2" key="1">
    <citation type="journal article" date="2019" name="Int. J. Syst. Evol. Microbiol.">
        <title>The Global Catalogue of Microorganisms (GCM) 10K type strain sequencing project: providing services to taxonomists for standard genome sequencing and annotation.</title>
        <authorList>
            <consortium name="The Broad Institute Genomics Platform"/>
            <consortium name="The Broad Institute Genome Sequencing Center for Infectious Disease"/>
            <person name="Wu L."/>
            <person name="Ma J."/>
        </authorList>
    </citation>
    <scope>NUCLEOTIDE SEQUENCE [LARGE SCALE GENOMIC DNA]</scope>
    <source>
        <strain evidence="2">JCM 1365</strain>
    </source>
</reference>
<dbReference type="PANTHER" id="PTHR36839:SF1">
    <property type="entry name" value="METALLO-BETA-LACTAMASE FAMILY PROTEIN (AFU_ORTHOLOGUE AFUA_5G12770)"/>
    <property type="match status" value="1"/>
</dbReference>
<gene>
    <name evidence="1" type="ORF">GCM10009721_19290</name>
</gene>
<sequence length="292" mass="32075">MHPPANPLVRPAAERQAGQVIWICATCAVETDDLPTPPDACAVCEDERQWVPAGGQRWTTLEELREAGTRITVEQVETDLWGLRADPEVGIGQQTMVVRVPEGVLLFDCVGYVDDEALELVRSLGPTLAVAASHPHMYGVQTEWARALGDVPVLVAAADGEWVRRRDPRVELYDDRREVAPGLTLHRVGGHFRGQAVVEWTAGADGRGVLLAGDAVFPNPDRRSVSFMRSYPNRIPLSGNVVQRIAGQLEGLHFDRLYNNFGAVVPADAKAVLRRSADRHAAWTRGDFDHLT</sequence>
<dbReference type="Proteomes" id="UP000623461">
    <property type="component" value="Unassembled WGS sequence"/>
</dbReference>
<dbReference type="Gene3D" id="3.60.15.10">
    <property type="entry name" value="Ribonuclease Z/Hydroxyacylglutathione hydrolase-like"/>
    <property type="match status" value="1"/>
</dbReference>
<name>A0ABQ2HX89_9MICO</name>
<evidence type="ECO:0000313" key="1">
    <source>
        <dbReference type="EMBL" id="GGM93395.1"/>
    </source>
</evidence>
<organism evidence="1 2">
    <name type="scientific">Terrabacter tumescens</name>
    <dbReference type="NCBI Taxonomy" id="60443"/>
    <lineage>
        <taxon>Bacteria</taxon>
        <taxon>Bacillati</taxon>
        <taxon>Actinomycetota</taxon>
        <taxon>Actinomycetes</taxon>
        <taxon>Micrococcales</taxon>
        <taxon>Intrasporangiaceae</taxon>
        <taxon>Terrabacter</taxon>
    </lineage>
</organism>
<keyword evidence="2" id="KW-1185">Reference proteome</keyword>
<dbReference type="PANTHER" id="PTHR36839">
    <property type="entry name" value="METALLO-BETA-LACTAMASE FAMILY PROTEIN (AFU_ORTHOLOGUE AFUA_5G12770)"/>
    <property type="match status" value="1"/>
</dbReference>
<dbReference type="InterPro" id="IPR036866">
    <property type="entry name" value="RibonucZ/Hydroxyglut_hydro"/>
</dbReference>
<protein>
    <submittedName>
        <fullName evidence="1">Hydrolase</fullName>
    </submittedName>
</protein>
<dbReference type="SUPFAM" id="SSF56281">
    <property type="entry name" value="Metallo-hydrolase/oxidoreductase"/>
    <property type="match status" value="1"/>
</dbReference>
<comment type="caution">
    <text evidence="1">The sequence shown here is derived from an EMBL/GenBank/DDBJ whole genome shotgun (WGS) entry which is preliminary data.</text>
</comment>
<evidence type="ECO:0000313" key="2">
    <source>
        <dbReference type="Proteomes" id="UP000623461"/>
    </source>
</evidence>
<dbReference type="GO" id="GO:0016787">
    <property type="term" value="F:hydrolase activity"/>
    <property type="evidence" value="ECO:0007669"/>
    <property type="project" value="UniProtKB-KW"/>
</dbReference>
<keyword evidence="1" id="KW-0378">Hydrolase</keyword>
<accession>A0ABQ2HX89</accession>
<dbReference type="EMBL" id="BMNZ01000003">
    <property type="protein sequence ID" value="GGM93395.1"/>
    <property type="molecule type" value="Genomic_DNA"/>
</dbReference>